<evidence type="ECO:0000313" key="1">
    <source>
        <dbReference type="EMBL" id="MXO98782.1"/>
    </source>
</evidence>
<gene>
    <name evidence="1" type="ORF">GRI97_07265</name>
</gene>
<proteinExistence type="predicted"/>
<sequence>MAIAGLLAASVIVLPALDDSTAMRRIMERYPQEAASSGVSGPSMSNMS</sequence>
<accession>A0A6I4TSA4</accession>
<comment type="caution">
    <text evidence="1">The sequence shown here is derived from an EMBL/GenBank/DDBJ whole genome shotgun (WGS) entry which is preliminary data.</text>
</comment>
<name>A0A6I4TSA4_9SPHN</name>
<dbReference type="AlphaFoldDB" id="A0A6I4TSA4"/>
<keyword evidence="2" id="KW-1185">Reference proteome</keyword>
<evidence type="ECO:0000313" key="2">
    <source>
        <dbReference type="Proteomes" id="UP000469430"/>
    </source>
</evidence>
<dbReference type="EMBL" id="WTYJ01000001">
    <property type="protein sequence ID" value="MXO98782.1"/>
    <property type="molecule type" value="Genomic_DNA"/>
</dbReference>
<reference evidence="1 2" key="1">
    <citation type="submission" date="2019-12" db="EMBL/GenBank/DDBJ databases">
        <title>Genomic-based taxomic classification of the family Erythrobacteraceae.</title>
        <authorList>
            <person name="Xu L."/>
        </authorList>
    </citation>
    <scope>NUCLEOTIDE SEQUENCE [LARGE SCALE GENOMIC DNA]</scope>
    <source>
        <strain evidence="1 2">S36</strain>
    </source>
</reference>
<dbReference type="Proteomes" id="UP000469430">
    <property type="component" value="Unassembled WGS sequence"/>
</dbReference>
<dbReference type="RefSeq" id="WP_377019028.1">
    <property type="nucleotide sequence ID" value="NZ_JBHSCP010000001.1"/>
</dbReference>
<protein>
    <submittedName>
        <fullName evidence="1">Uncharacterized protein</fullName>
    </submittedName>
</protein>
<organism evidence="1 2">
    <name type="scientific">Croceibacterium xixiisoli</name>
    <dbReference type="NCBI Taxonomy" id="1476466"/>
    <lineage>
        <taxon>Bacteria</taxon>
        <taxon>Pseudomonadati</taxon>
        <taxon>Pseudomonadota</taxon>
        <taxon>Alphaproteobacteria</taxon>
        <taxon>Sphingomonadales</taxon>
        <taxon>Erythrobacteraceae</taxon>
        <taxon>Croceibacterium</taxon>
    </lineage>
</organism>